<dbReference type="AlphaFoldDB" id="A0AAE6TMA0"/>
<dbReference type="Proteomes" id="UP000325458">
    <property type="component" value="Chromosome"/>
</dbReference>
<protein>
    <recommendedName>
        <fullName evidence="3">Sialidase domain-containing protein</fullName>
    </recommendedName>
</protein>
<dbReference type="SUPFAM" id="SSF89372">
    <property type="entry name" value="Fucose-specific lectin"/>
    <property type="match status" value="1"/>
</dbReference>
<evidence type="ECO:0008006" key="3">
    <source>
        <dbReference type="Google" id="ProtNLM"/>
    </source>
</evidence>
<dbReference type="KEGG" id="spla:CP981_01645"/>
<proteinExistence type="predicted"/>
<organism evidence="1 2">
    <name type="scientific">Streptomyces platensis</name>
    <dbReference type="NCBI Taxonomy" id="58346"/>
    <lineage>
        <taxon>Bacteria</taxon>
        <taxon>Bacillati</taxon>
        <taxon>Actinomycetota</taxon>
        <taxon>Actinomycetes</taxon>
        <taxon>Kitasatosporales</taxon>
        <taxon>Streptomycetaceae</taxon>
        <taxon>Streptomyces</taxon>
    </lineage>
</organism>
<evidence type="ECO:0000313" key="2">
    <source>
        <dbReference type="Proteomes" id="UP000325458"/>
    </source>
</evidence>
<evidence type="ECO:0000313" key="1">
    <source>
        <dbReference type="EMBL" id="QEV50538.1"/>
    </source>
</evidence>
<accession>A0AAE6TMA0</accession>
<name>A0AAE6TMA0_STRPT</name>
<dbReference type="EMBL" id="CP023691">
    <property type="protein sequence ID" value="QEV50538.1"/>
    <property type="molecule type" value="Genomic_DNA"/>
</dbReference>
<sequence length="650" mass="71049">MRLREMLRGPATASENRFMRGLRQGRHQGVLVGAALHAAERSRLGKAPTDLERVLLKALGDLMPQADVHASGQEYRAAVADLGALDIVPASVTSRPLTSGYTLADFKAGLPATGREAVTLPNAAIVDPAALADGRPIDTAEFTEGLTEFGYGATVFNRPPVPPEERGKPVPGYRAKVEFDSFYVRRAVGDQWGGKDEIYWTVAAASDKHKAPTYKSGQFGSIRKGNTRLFSGADRVVFDGQAGTHLGLHIAAWEADQSSSAWYEKLFDVLQEVVDGLHITDVLNNFNPTFAGDLLGYALEITKLFIFLKEYLRNKDDLSCERLFFFDRHTLITLHNRSRDTWEFNGEGHHSLRIRYTGERPVFPAGALEYVTLSGSGNATTSSAPVALGWTSASPPALASYAGKLHAAYIRPSDRAVMWSVLANGTWSEPAQIVYYASDYAPALAVFKDKLYMAHTGRDGAVYVCSHTDGGPWSEVTQVPDVHTERAPSLTADGPNVPVIRERLVVVHRTGSGKARTHYSRYGNDWSVLGNPGDRWSTAHGPFSIAGYKDKIWYASRTADSHNHTGWYIPAGHHSGELAPPSNWVTRDSPTIAVHDGKLWLAARGTDSNLWLLHTTGDTWQSASSIPVGAMEGETALASHNGKLHMMYRR</sequence>
<gene>
    <name evidence="1" type="ORF">CP981_01645</name>
</gene>
<reference evidence="1 2" key="1">
    <citation type="submission" date="2017-09" db="EMBL/GenBank/DDBJ databases">
        <authorList>
            <person name="Lee N."/>
            <person name="Cho B.-K."/>
        </authorList>
    </citation>
    <scope>NUCLEOTIDE SEQUENCE [LARGE SCALE GENOMIC DNA]</scope>
    <source>
        <strain evidence="1 2">ATCC 23948</strain>
    </source>
</reference>